<keyword evidence="3 7" id="KW-0548">Nucleotidyltransferase</keyword>
<organism evidence="9 10">
    <name type="scientific">Nitratifractor salsuginis (strain DSM 16511 / JCM 12458 / E9I37-1)</name>
    <dbReference type="NCBI Taxonomy" id="749222"/>
    <lineage>
        <taxon>Bacteria</taxon>
        <taxon>Pseudomonadati</taxon>
        <taxon>Campylobacterota</taxon>
        <taxon>Epsilonproteobacteria</taxon>
        <taxon>Campylobacterales</taxon>
        <taxon>Sulfurovaceae</taxon>
        <taxon>Nitratifractor</taxon>
    </lineage>
</organism>
<dbReference type="Pfam" id="PF01138">
    <property type="entry name" value="RNase_PH"/>
    <property type="match status" value="2"/>
</dbReference>
<dbReference type="STRING" id="749222.Nitsa_0460"/>
<evidence type="ECO:0000256" key="2">
    <source>
        <dbReference type="ARBA" id="ARBA00022679"/>
    </source>
</evidence>
<keyword evidence="5 7" id="KW-0460">Magnesium</keyword>
<dbReference type="SMART" id="SM00322">
    <property type="entry name" value="KH"/>
    <property type="match status" value="1"/>
</dbReference>
<dbReference type="GO" id="GO:0000287">
    <property type="term" value="F:magnesium ion binding"/>
    <property type="evidence" value="ECO:0007669"/>
    <property type="project" value="UniProtKB-UniRule"/>
</dbReference>
<dbReference type="InterPro" id="IPR012162">
    <property type="entry name" value="PNPase"/>
</dbReference>
<dbReference type="Pfam" id="PF03726">
    <property type="entry name" value="PNPase"/>
    <property type="match status" value="1"/>
</dbReference>
<dbReference type="GO" id="GO:0000175">
    <property type="term" value="F:3'-5'-RNA exonuclease activity"/>
    <property type="evidence" value="ECO:0007669"/>
    <property type="project" value="TreeGrafter"/>
</dbReference>
<dbReference type="InterPro" id="IPR001247">
    <property type="entry name" value="ExoRNase_PH_dom1"/>
</dbReference>
<evidence type="ECO:0000313" key="9">
    <source>
        <dbReference type="EMBL" id="ADV45730.1"/>
    </source>
</evidence>
<dbReference type="GO" id="GO:0006402">
    <property type="term" value="P:mRNA catabolic process"/>
    <property type="evidence" value="ECO:0007669"/>
    <property type="project" value="UniProtKB-UniRule"/>
</dbReference>
<evidence type="ECO:0000256" key="6">
    <source>
        <dbReference type="ARBA" id="ARBA00022884"/>
    </source>
</evidence>
<dbReference type="PANTHER" id="PTHR11252">
    <property type="entry name" value="POLYRIBONUCLEOTIDE NUCLEOTIDYLTRANSFERASE"/>
    <property type="match status" value="1"/>
</dbReference>
<dbReference type="InterPro" id="IPR015847">
    <property type="entry name" value="ExoRNase_PH_dom2"/>
</dbReference>
<dbReference type="FunFam" id="3.30.230.70:FF:000029">
    <property type="entry name" value="Polyribonucleotide nucleotidyltransferase"/>
    <property type="match status" value="1"/>
</dbReference>
<evidence type="ECO:0000256" key="3">
    <source>
        <dbReference type="ARBA" id="ARBA00022695"/>
    </source>
</evidence>
<evidence type="ECO:0000256" key="5">
    <source>
        <dbReference type="ARBA" id="ARBA00022842"/>
    </source>
</evidence>
<dbReference type="InterPro" id="IPR015848">
    <property type="entry name" value="PNPase_PH_RNA-bd_bac/org-type"/>
</dbReference>
<dbReference type="Pfam" id="PF00013">
    <property type="entry name" value="KH_1"/>
    <property type="match status" value="1"/>
</dbReference>
<feature type="binding site" evidence="7">
    <location>
        <position position="517"/>
    </location>
    <ligand>
        <name>Mg(2+)</name>
        <dbReference type="ChEBI" id="CHEBI:18420"/>
    </ligand>
</feature>
<proteinExistence type="inferred from homology"/>
<comment type="catalytic activity">
    <reaction evidence="7">
        <text>RNA(n+1) + phosphate = RNA(n) + a ribonucleoside 5'-diphosphate</text>
        <dbReference type="Rhea" id="RHEA:22096"/>
        <dbReference type="Rhea" id="RHEA-COMP:14527"/>
        <dbReference type="Rhea" id="RHEA-COMP:17342"/>
        <dbReference type="ChEBI" id="CHEBI:43474"/>
        <dbReference type="ChEBI" id="CHEBI:57930"/>
        <dbReference type="ChEBI" id="CHEBI:140395"/>
        <dbReference type="EC" id="2.7.7.8"/>
    </reaction>
</comment>
<dbReference type="FunFam" id="3.30.1370.10:FF:000001">
    <property type="entry name" value="Polyribonucleotide nucleotidyltransferase"/>
    <property type="match status" value="1"/>
</dbReference>
<dbReference type="EMBL" id="CP002452">
    <property type="protein sequence ID" value="ADV45730.1"/>
    <property type="molecule type" value="Genomic_DNA"/>
</dbReference>
<dbReference type="eggNOG" id="COG1185">
    <property type="taxonomic scope" value="Bacteria"/>
</dbReference>
<dbReference type="HOGENOM" id="CLU_004217_2_2_7"/>
<comment type="similarity">
    <text evidence="7">Belongs to the polyribonucleotide nucleotidyltransferase family.</text>
</comment>
<dbReference type="GO" id="GO:0003723">
    <property type="term" value="F:RNA binding"/>
    <property type="evidence" value="ECO:0007669"/>
    <property type="project" value="UniProtKB-UniRule"/>
</dbReference>
<evidence type="ECO:0000256" key="1">
    <source>
        <dbReference type="ARBA" id="ARBA00022490"/>
    </source>
</evidence>
<dbReference type="Gene3D" id="3.30.230.70">
    <property type="entry name" value="GHMP Kinase, N-terminal domain"/>
    <property type="match status" value="2"/>
</dbReference>
<dbReference type="KEGG" id="nsa:Nitsa_0460"/>
<dbReference type="InterPro" id="IPR036612">
    <property type="entry name" value="KH_dom_type_1_sf"/>
</dbReference>
<dbReference type="HAMAP" id="MF_01595">
    <property type="entry name" value="PNPase"/>
    <property type="match status" value="1"/>
</dbReference>
<dbReference type="InterPro" id="IPR020568">
    <property type="entry name" value="Ribosomal_Su5_D2-typ_SF"/>
</dbReference>
<dbReference type="CDD" id="cd11364">
    <property type="entry name" value="RNase_PH_PNPase_2"/>
    <property type="match status" value="1"/>
</dbReference>
<dbReference type="PIRSF" id="PIRSF005499">
    <property type="entry name" value="PNPase"/>
    <property type="match status" value="1"/>
</dbReference>
<protein>
    <recommendedName>
        <fullName evidence="7">Polyribonucleotide nucleotidyltransferase</fullName>
        <ecNumber evidence="7">2.7.7.8</ecNumber>
    </recommendedName>
    <alternativeName>
        <fullName evidence="7">Polynucleotide phosphorylase</fullName>
        <shortName evidence="7">PNPase</shortName>
    </alternativeName>
</protein>
<dbReference type="SUPFAM" id="SSF46915">
    <property type="entry name" value="Polynucleotide phosphorylase/guanosine pentaphosphate synthase (PNPase/GPSI), domain 3"/>
    <property type="match status" value="1"/>
</dbReference>
<dbReference type="SUPFAM" id="SSF54791">
    <property type="entry name" value="Eukaryotic type KH-domain (KH-domain type I)"/>
    <property type="match status" value="1"/>
</dbReference>
<name>E6X0E1_NITSE</name>
<dbReference type="PROSITE" id="PS50084">
    <property type="entry name" value="KH_TYPE_1"/>
    <property type="match status" value="1"/>
</dbReference>
<dbReference type="GO" id="GO:0006396">
    <property type="term" value="P:RNA processing"/>
    <property type="evidence" value="ECO:0007669"/>
    <property type="project" value="InterPro"/>
</dbReference>
<dbReference type="EC" id="2.7.7.8" evidence="7"/>
<feature type="domain" description="K Homology" evidence="8">
    <location>
        <begin position="581"/>
        <end position="647"/>
    </location>
</feature>
<keyword evidence="10" id="KW-1185">Reference proteome</keyword>
<dbReference type="InterPro" id="IPR004088">
    <property type="entry name" value="KH_dom_type_1"/>
</dbReference>
<keyword evidence="1 7" id="KW-0963">Cytoplasm</keyword>
<evidence type="ECO:0000256" key="7">
    <source>
        <dbReference type="HAMAP-Rule" id="MF_01595"/>
    </source>
</evidence>
<dbReference type="NCBIfam" id="NF008805">
    <property type="entry name" value="PRK11824.1"/>
    <property type="match status" value="1"/>
</dbReference>
<keyword evidence="4 7" id="KW-0479">Metal-binding</keyword>
<comment type="cofactor">
    <cofactor evidence="7">
        <name>Mg(2+)</name>
        <dbReference type="ChEBI" id="CHEBI:18420"/>
    </cofactor>
</comment>
<reference evidence="10" key="2">
    <citation type="submission" date="2011-01" db="EMBL/GenBank/DDBJ databases">
        <title>The complete genome of Nitratifractor salsuginis DSM 16511.</title>
        <authorList>
            <consortium name="US DOE Joint Genome Institute (JGI-PGF)"/>
            <person name="Lucas S."/>
            <person name="Copeland A."/>
            <person name="Lapidus A."/>
            <person name="Bruce D."/>
            <person name="Goodwin L."/>
            <person name="Pitluck S."/>
            <person name="Kyrpides N."/>
            <person name="Mavromatis K."/>
            <person name="Ivanova N."/>
            <person name="Mikhailova N."/>
            <person name="Zeytun A."/>
            <person name="Detter J.C."/>
            <person name="Tapia R."/>
            <person name="Han C."/>
            <person name="Land M."/>
            <person name="Hauser L."/>
            <person name="Markowitz V."/>
            <person name="Cheng J.-F."/>
            <person name="Hugenholtz P."/>
            <person name="Woyke T."/>
            <person name="Wu D."/>
            <person name="Tindall B."/>
            <person name="Schuetze A."/>
            <person name="Brambilla E."/>
            <person name="Klenk H.-P."/>
            <person name="Eisen J.A."/>
        </authorList>
    </citation>
    <scope>NUCLEOTIDE SEQUENCE [LARGE SCALE GENOMIC DNA]</scope>
    <source>
        <strain evidence="10">DSM 16511 / JCM 12458 / E9I37-1</strain>
    </source>
</reference>
<evidence type="ECO:0000313" key="10">
    <source>
        <dbReference type="Proteomes" id="UP000008633"/>
    </source>
</evidence>
<dbReference type="InterPro" id="IPR036345">
    <property type="entry name" value="ExoRNase_PH_dom2_sf"/>
</dbReference>
<dbReference type="InterPro" id="IPR004087">
    <property type="entry name" value="KH_dom"/>
</dbReference>
<dbReference type="GO" id="GO:0004654">
    <property type="term" value="F:polyribonucleotide nucleotidyltransferase activity"/>
    <property type="evidence" value="ECO:0007669"/>
    <property type="project" value="UniProtKB-UniRule"/>
</dbReference>
<gene>
    <name evidence="7" type="primary">pnp</name>
    <name evidence="9" type="ordered locus">Nitsa_0460</name>
</gene>
<evidence type="ECO:0000256" key="4">
    <source>
        <dbReference type="ARBA" id="ARBA00022723"/>
    </source>
</evidence>
<dbReference type="GO" id="GO:0005829">
    <property type="term" value="C:cytosol"/>
    <property type="evidence" value="ECO:0007669"/>
    <property type="project" value="TreeGrafter"/>
</dbReference>
<dbReference type="Proteomes" id="UP000008633">
    <property type="component" value="Chromosome"/>
</dbReference>
<keyword evidence="2 7" id="KW-0808">Transferase</keyword>
<reference evidence="9 10" key="1">
    <citation type="journal article" date="2011" name="Stand. Genomic Sci.">
        <title>Complete genome sequence of Nitratifractor salsuginis type strain (E9I37-1).</title>
        <authorList>
            <person name="Anderson I."/>
            <person name="Sikorski J."/>
            <person name="Zeytun A."/>
            <person name="Nolan M."/>
            <person name="Lapidus A."/>
            <person name="Lucas S."/>
            <person name="Hammon N."/>
            <person name="Deshpande S."/>
            <person name="Cheng J.F."/>
            <person name="Tapia R."/>
            <person name="Han C."/>
            <person name="Goodwin L."/>
            <person name="Pitluck S."/>
            <person name="Liolios K."/>
            <person name="Pagani I."/>
            <person name="Ivanova N."/>
            <person name="Huntemann M."/>
            <person name="Mavromatis K."/>
            <person name="Ovchinikova G."/>
            <person name="Pati A."/>
            <person name="Chen A."/>
            <person name="Palaniappan K."/>
            <person name="Land M."/>
            <person name="Hauser L."/>
            <person name="Brambilla E.M."/>
            <person name="Ngatchou-Djao O.D."/>
            <person name="Rohde M."/>
            <person name="Tindall B.J."/>
            <person name="Goker M."/>
            <person name="Detter J.C."/>
            <person name="Woyke T."/>
            <person name="Bristow J."/>
            <person name="Eisen J.A."/>
            <person name="Markowitz V."/>
            <person name="Hugenholtz P."/>
            <person name="Klenk H.P."/>
            <person name="Kyrpides N.C."/>
        </authorList>
    </citation>
    <scope>NUCLEOTIDE SEQUENCE [LARGE SCALE GENOMIC DNA]</scope>
    <source>
        <strain evidence="10">DSM 16511 / JCM 12458 / E9I37-1</strain>
    </source>
</reference>
<dbReference type="Gene3D" id="3.30.1370.10">
    <property type="entry name" value="K Homology domain, type 1"/>
    <property type="match status" value="1"/>
</dbReference>
<feature type="binding site" evidence="7">
    <location>
        <position position="523"/>
    </location>
    <ligand>
        <name>Mg(2+)</name>
        <dbReference type="ChEBI" id="CHEBI:18420"/>
    </ligand>
</feature>
<comment type="subcellular location">
    <subcellularLocation>
        <location evidence="7">Cytoplasm</location>
    </subcellularLocation>
</comment>
<dbReference type="Pfam" id="PF03725">
    <property type="entry name" value="RNase_PH_C"/>
    <property type="match status" value="1"/>
</dbReference>
<dbReference type="CDD" id="cd02393">
    <property type="entry name" value="KH-I_PNPase"/>
    <property type="match status" value="1"/>
</dbReference>
<dbReference type="InterPro" id="IPR036456">
    <property type="entry name" value="PNPase_PH_RNA-bd_sf"/>
</dbReference>
<evidence type="ECO:0000259" key="8">
    <source>
        <dbReference type="SMART" id="SM00322"/>
    </source>
</evidence>
<dbReference type="PANTHER" id="PTHR11252:SF0">
    <property type="entry name" value="POLYRIBONUCLEOTIDE NUCLEOTIDYLTRANSFERASE 1, MITOCHONDRIAL"/>
    <property type="match status" value="1"/>
</dbReference>
<sequence>MQEKIIEITSNGLQESFTLGKVARQTDGSVLYRQGKTMILATVVSSDKAVHEPFLPLTVQYIEKAYAAAKIPGGFVKRESKPSDFETLTSRIIDRSLRPLFPEDFAYPTVITVLVLSADSEVDLQVAALHAANAALLVSDLPVERSVAAVRLGKIDGERRLNPPLSRMEESALDLLLVGSGEELLMIEMAAKATEVIEVEEIPEPELLMGPMPVLLPHQESNELPEEELIALIGEARGEIAEACRRYEEALRPFKAEIREFPPVIDRAELEDLTALVREQFSDRIASALAGLSKSERADIIDEVVQEVEAYLVEHGIHREPLVVYRAIEAVKREMLRRQILEEGVRPDGRKPDEVRPISIETNLLPSVHGSCLFTRGETQALATVTLGEGKEGQLYELLTERSPRTERFMVHYNFPPFCVGEARPIGAPSRRELGHGNLAKRALEPVIDRELSRTIRLVSEILESNGSSSMATVCAGSLALVSAEAEISALVAGVAMGLVKEGDRHRVLTDIMGLEDHDGDMDFKVAGTRKGITAMQLDIKLGGLDLEILSEALTQAKKARFHILDLMEEAQKSIVPSAALPVAEHFHIDPSKIVHVIGKAGSTIREIIEKFEVKIDMDREKGKVKVTGADREKVKAAREHIEGIASREEPKVPKYEVGATYQGTVKRIADYGLFVELPGADTMRCSIAPKCRAKALQISNRVMRSKSRYSVSRIARWSWLFPNIRVER</sequence>
<dbReference type="SUPFAM" id="SSF55666">
    <property type="entry name" value="Ribonuclease PH domain 2-like"/>
    <property type="match status" value="2"/>
</dbReference>
<accession>E6X0E1</accession>
<dbReference type="SUPFAM" id="SSF54211">
    <property type="entry name" value="Ribosomal protein S5 domain 2-like"/>
    <property type="match status" value="2"/>
</dbReference>
<keyword evidence="6 7" id="KW-0694">RNA-binding</keyword>
<dbReference type="AlphaFoldDB" id="E6X0E1"/>
<comment type="function">
    <text evidence="7">Involved in mRNA degradation. Catalyzes the phosphorolysis of single-stranded polyribonucleotides processively in the 3'- to 5'-direction.</text>
</comment>
<dbReference type="InterPro" id="IPR027408">
    <property type="entry name" value="PNPase/RNase_PH_dom_sf"/>
</dbReference>